<dbReference type="Gene3D" id="3.90.79.10">
    <property type="entry name" value="Nucleoside Triphosphate Pyrophosphohydrolase"/>
    <property type="match status" value="1"/>
</dbReference>
<dbReference type="InterPro" id="IPR015797">
    <property type="entry name" value="NUDIX_hydrolase-like_dom_sf"/>
</dbReference>
<dbReference type="InterPro" id="IPR020084">
    <property type="entry name" value="NUDIX_hydrolase_CS"/>
</dbReference>
<dbReference type="EMBL" id="MHMH01000018">
    <property type="protein sequence ID" value="OGZ24157.1"/>
    <property type="molecule type" value="Genomic_DNA"/>
</dbReference>
<protein>
    <recommendedName>
        <fullName evidence="2">Nudix hydrolase domain-containing protein</fullName>
    </recommendedName>
</protein>
<comment type="caution">
    <text evidence="3">The sequence shown here is derived from an EMBL/GenBank/DDBJ whole genome shotgun (WGS) entry which is preliminary data.</text>
</comment>
<evidence type="ECO:0000259" key="2">
    <source>
        <dbReference type="PROSITE" id="PS51462"/>
    </source>
</evidence>
<evidence type="ECO:0000313" key="4">
    <source>
        <dbReference type="Proteomes" id="UP000178647"/>
    </source>
</evidence>
<dbReference type="Pfam" id="PF00293">
    <property type="entry name" value="NUDIX"/>
    <property type="match status" value="1"/>
</dbReference>
<dbReference type="SUPFAM" id="SSF55811">
    <property type="entry name" value="Nudix"/>
    <property type="match status" value="1"/>
</dbReference>
<name>A0A1G2EEB4_9BACT</name>
<dbReference type="CDD" id="cd02883">
    <property type="entry name" value="NUDIX_Hydrolase"/>
    <property type="match status" value="1"/>
</dbReference>
<organism evidence="3 4">
    <name type="scientific">Candidatus Nealsonbacteria bacterium RIFCSPLOWO2_01_FULL_43_32</name>
    <dbReference type="NCBI Taxonomy" id="1801672"/>
    <lineage>
        <taxon>Bacteria</taxon>
        <taxon>Candidatus Nealsoniibacteriota</taxon>
    </lineage>
</organism>
<dbReference type="GO" id="GO:0016787">
    <property type="term" value="F:hydrolase activity"/>
    <property type="evidence" value="ECO:0007669"/>
    <property type="project" value="UniProtKB-KW"/>
</dbReference>
<dbReference type="STRING" id="1801672.A2896_02790"/>
<dbReference type="PROSITE" id="PS51462">
    <property type="entry name" value="NUDIX"/>
    <property type="match status" value="1"/>
</dbReference>
<dbReference type="Proteomes" id="UP000178647">
    <property type="component" value="Unassembled WGS sequence"/>
</dbReference>
<accession>A0A1G2EEB4</accession>
<proteinExistence type="predicted"/>
<reference evidence="3 4" key="1">
    <citation type="journal article" date="2016" name="Nat. Commun.">
        <title>Thousands of microbial genomes shed light on interconnected biogeochemical processes in an aquifer system.</title>
        <authorList>
            <person name="Anantharaman K."/>
            <person name="Brown C.T."/>
            <person name="Hug L.A."/>
            <person name="Sharon I."/>
            <person name="Castelle C.J."/>
            <person name="Probst A.J."/>
            <person name="Thomas B.C."/>
            <person name="Singh A."/>
            <person name="Wilkins M.J."/>
            <person name="Karaoz U."/>
            <person name="Brodie E.L."/>
            <person name="Williams K.H."/>
            <person name="Hubbard S.S."/>
            <person name="Banfield J.F."/>
        </authorList>
    </citation>
    <scope>NUCLEOTIDE SEQUENCE [LARGE SCALE GENOMIC DNA]</scope>
</reference>
<dbReference type="AlphaFoldDB" id="A0A1G2EEB4"/>
<dbReference type="PROSITE" id="PS00893">
    <property type="entry name" value="NUDIX_BOX"/>
    <property type="match status" value="1"/>
</dbReference>
<keyword evidence="1" id="KW-0378">Hydrolase</keyword>
<sequence length="143" mass="15919">MVILQGAAGVLFNEDLTEILVIIEDETNDSYGKEAGMLSIPMGTIKPNEEPEKTIVRELSEETGYSGKISHFLGVFPITGFEAEVSAYIIEPVNGFRKTSKAELKSSWISLEALISYPFVRPPTKEILLSAVRFLRHKKRISC</sequence>
<evidence type="ECO:0000313" key="3">
    <source>
        <dbReference type="EMBL" id="OGZ24157.1"/>
    </source>
</evidence>
<evidence type="ECO:0000256" key="1">
    <source>
        <dbReference type="ARBA" id="ARBA00022801"/>
    </source>
</evidence>
<feature type="domain" description="Nudix hydrolase" evidence="2">
    <location>
        <begin position="2"/>
        <end position="136"/>
    </location>
</feature>
<gene>
    <name evidence="3" type="ORF">A2896_02790</name>
</gene>
<dbReference type="InterPro" id="IPR000086">
    <property type="entry name" value="NUDIX_hydrolase_dom"/>
</dbReference>